<comment type="similarity">
    <text evidence="2">Belongs to the inorganic phosphate transporter (PiT) (TC 2.A.20) family.</text>
</comment>
<dbReference type="InterPro" id="IPR001204">
    <property type="entry name" value="Phos_transporter"/>
</dbReference>
<reference evidence="9 10" key="1">
    <citation type="submission" date="2016-04" db="EMBL/GenBank/DDBJ databases">
        <title>The genome of Intoshia linei affirms orthonectids as highly simplified spiralians.</title>
        <authorList>
            <person name="Mikhailov K.V."/>
            <person name="Slusarev G.S."/>
            <person name="Nikitin M.A."/>
            <person name="Logacheva M.D."/>
            <person name="Penin A."/>
            <person name="Aleoshin V."/>
            <person name="Panchin Y.V."/>
        </authorList>
    </citation>
    <scope>NUCLEOTIDE SEQUENCE [LARGE SCALE GENOMIC DNA]</scope>
    <source>
        <strain evidence="9">Intl2013</strain>
        <tissue evidence="9">Whole animal</tissue>
    </source>
</reference>
<dbReference type="AlphaFoldDB" id="A0A177BD78"/>
<keyword evidence="10" id="KW-1185">Reference proteome</keyword>
<evidence type="ECO:0000256" key="6">
    <source>
        <dbReference type="ARBA" id="ARBA00022989"/>
    </source>
</evidence>
<keyword evidence="4" id="KW-0592">Phosphate transport</keyword>
<dbReference type="PANTHER" id="PTHR11101:SF80">
    <property type="entry name" value="PHOSPHATE TRANSPORTER"/>
    <property type="match status" value="1"/>
</dbReference>
<feature type="transmembrane region" description="Helical" evidence="8">
    <location>
        <begin position="6"/>
        <end position="26"/>
    </location>
</feature>
<evidence type="ECO:0000256" key="5">
    <source>
        <dbReference type="ARBA" id="ARBA00022692"/>
    </source>
</evidence>
<dbReference type="GO" id="GO:0035435">
    <property type="term" value="P:phosphate ion transmembrane transport"/>
    <property type="evidence" value="ECO:0007669"/>
    <property type="project" value="TreeGrafter"/>
</dbReference>
<dbReference type="Proteomes" id="UP000078046">
    <property type="component" value="Unassembled WGS sequence"/>
</dbReference>
<evidence type="ECO:0000256" key="3">
    <source>
        <dbReference type="ARBA" id="ARBA00022448"/>
    </source>
</evidence>
<protein>
    <submittedName>
        <fullName evidence="9">Uncharacterized protein</fullName>
    </submittedName>
</protein>
<dbReference type="GO" id="GO:0005315">
    <property type="term" value="F:phosphate transmembrane transporter activity"/>
    <property type="evidence" value="ECO:0007669"/>
    <property type="project" value="InterPro"/>
</dbReference>
<feature type="transmembrane region" description="Helical" evidence="8">
    <location>
        <begin position="33"/>
        <end position="53"/>
    </location>
</feature>
<evidence type="ECO:0000313" key="10">
    <source>
        <dbReference type="Proteomes" id="UP000078046"/>
    </source>
</evidence>
<dbReference type="EMBL" id="LWCA01000002">
    <property type="protein sequence ID" value="OAF72170.1"/>
    <property type="molecule type" value="Genomic_DNA"/>
</dbReference>
<dbReference type="GO" id="GO:0016020">
    <property type="term" value="C:membrane"/>
    <property type="evidence" value="ECO:0007669"/>
    <property type="project" value="UniProtKB-SubCell"/>
</dbReference>
<accession>A0A177BD78</accession>
<sequence length="154" mass="16271">MKLKLLSSSVNPTTLSFVITTSAVLYNGFSTQSIILLVASLCLAFVLSMSMGANDVANSFGTSVGSGALTLRQALVLASIFETIGATTLGYKVASMIRKSIFNISIFDGKLDDSMSADRIASAISVAKSFDVLIELPILTICVKLLCFANLRCN</sequence>
<keyword evidence="5 8" id="KW-0812">Transmembrane</keyword>
<proteinExistence type="inferred from homology"/>
<gene>
    <name evidence="9" type="ORF">A3Q56_00049</name>
</gene>
<organism evidence="9 10">
    <name type="scientific">Intoshia linei</name>
    <dbReference type="NCBI Taxonomy" id="1819745"/>
    <lineage>
        <taxon>Eukaryota</taxon>
        <taxon>Metazoa</taxon>
        <taxon>Spiralia</taxon>
        <taxon>Lophotrochozoa</taxon>
        <taxon>Mesozoa</taxon>
        <taxon>Orthonectida</taxon>
        <taxon>Rhopaluridae</taxon>
        <taxon>Intoshia</taxon>
    </lineage>
</organism>
<keyword evidence="7 8" id="KW-0472">Membrane</keyword>
<evidence type="ECO:0000256" key="4">
    <source>
        <dbReference type="ARBA" id="ARBA00022592"/>
    </source>
</evidence>
<comment type="caution">
    <text evidence="9">The sequence shown here is derived from an EMBL/GenBank/DDBJ whole genome shotgun (WGS) entry which is preliminary data.</text>
</comment>
<comment type="subcellular location">
    <subcellularLocation>
        <location evidence="1">Membrane</location>
        <topology evidence="1">Multi-pass membrane protein</topology>
    </subcellularLocation>
</comment>
<evidence type="ECO:0000256" key="1">
    <source>
        <dbReference type="ARBA" id="ARBA00004141"/>
    </source>
</evidence>
<evidence type="ECO:0000256" key="2">
    <source>
        <dbReference type="ARBA" id="ARBA00009916"/>
    </source>
</evidence>
<keyword evidence="6 8" id="KW-1133">Transmembrane helix</keyword>
<evidence type="ECO:0000313" key="9">
    <source>
        <dbReference type="EMBL" id="OAF72170.1"/>
    </source>
</evidence>
<evidence type="ECO:0000256" key="7">
    <source>
        <dbReference type="ARBA" id="ARBA00023136"/>
    </source>
</evidence>
<name>A0A177BD78_9BILA</name>
<dbReference type="Pfam" id="PF01384">
    <property type="entry name" value="PHO4"/>
    <property type="match status" value="1"/>
</dbReference>
<keyword evidence="3" id="KW-0813">Transport</keyword>
<evidence type="ECO:0000256" key="8">
    <source>
        <dbReference type="SAM" id="Phobius"/>
    </source>
</evidence>
<dbReference type="PANTHER" id="PTHR11101">
    <property type="entry name" value="PHOSPHATE TRANSPORTER"/>
    <property type="match status" value="1"/>
</dbReference>
<dbReference type="OrthoDB" id="260807at2759"/>
<feature type="transmembrane region" description="Helical" evidence="8">
    <location>
        <begin position="73"/>
        <end position="91"/>
    </location>
</feature>